<accession>A0A090QG15</accession>
<dbReference type="GO" id="GO:0043565">
    <property type="term" value="F:sequence-specific DNA binding"/>
    <property type="evidence" value="ECO:0007669"/>
    <property type="project" value="TreeGrafter"/>
</dbReference>
<comment type="similarity">
    <text evidence="1">Belongs to the LysR transcriptional regulatory family.</text>
</comment>
<dbReference type="AlphaFoldDB" id="A0A090QG15"/>
<evidence type="ECO:0000256" key="3">
    <source>
        <dbReference type="ARBA" id="ARBA00023125"/>
    </source>
</evidence>
<dbReference type="EMBL" id="BBMN01000001">
    <property type="protein sequence ID" value="GAL02060.1"/>
    <property type="molecule type" value="Genomic_DNA"/>
</dbReference>
<dbReference type="eggNOG" id="COG0583">
    <property type="taxonomic scope" value="Bacteria"/>
</dbReference>
<dbReference type="GO" id="GO:0003700">
    <property type="term" value="F:DNA-binding transcription factor activity"/>
    <property type="evidence" value="ECO:0007669"/>
    <property type="project" value="InterPro"/>
</dbReference>
<keyword evidence="2" id="KW-0805">Transcription regulation</keyword>
<dbReference type="InterPro" id="IPR000847">
    <property type="entry name" value="LysR_HTH_N"/>
</dbReference>
<dbReference type="Pfam" id="PF03466">
    <property type="entry name" value="LysR_substrate"/>
    <property type="match status" value="1"/>
</dbReference>
<organism evidence="6 7">
    <name type="scientific">Photobacterium aphoticum</name>
    <dbReference type="NCBI Taxonomy" id="754436"/>
    <lineage>
        <taxon>Bacteria</taxon>
        <taxon>Pseudomonadati</taxon>
        <taxon>Pseudomonadota</taxon>
        <taxon>Gammaproteobacteria</taxon>
        <taxon>Vibrionales</taxon>
        <taxon>Vibrionaceae</taxon>
        <taxon>Photobacterium</taxon>
    </lineage>
</organism>
<feature type="domain" description="HTH lysR-type" evidence="5">
    <location>
        <begin position="1"/>
        <end position="58"/>
    </location>
</feature>
<dbReference type="PANTHER" id="PTHR30537:SF68">
    <property type="entry name" value="TRANSCRIPTIONAL REGULATOR-RELATED"/>
    <property type="match status" value="1"/>
</dbReference>
<comment type="caution">
    <text evidence="6">The sequence shown here is derived from an EMBL/GenBank/DDBJ whole genome shotgun (WGS) entry which is preliminary data.</text>
</comment>
<evidence type="ECO:0000256" key="4">
    <source>
        <dbReference type="ARBA" id="ARBA00023163"/>
    </source>
</evidence>
<dbReference type="FunFam" id="1.10.10.10:FF:000001">
    <property type="entry name" value="LysR family transcriptional regulator"/>
    <property type="match status" value="1"/>
</dbReference>
<dbReference type="SUPFAM" id="SSF46785">
    <property type="entry name" value="Winged helix' DNA-binding domain"/>
    <property type="match status" value="1"/>
</dbReference>
<dbReference type="InterPro" id="IPR058163">
    <property type="entry name" value="LysR-type_TF_proteobact-type"/>
</dbReference>
<proteinExistence type="inferred from homology"/>
<dbReference type="Gene3D" id="1.10.10.10">
    <property type="entry name" value="Winged helix-like DNA-binding domain superfamily/Winged helix DNA-binding domain"/>
    <property type="match status" value="1"/>
</dbReference>
<evidence type="ECO:0000256" key="1">
    <source>
        <dbReference type="ARBA" id="ARBA00009437"/>
    </source>
</evidence>
<evidence type="ECO:0000313" key="7">
    <source>
        <dbReference type="Proteomes" id="UP000029227"/>
    </source>
</evidence>
<name>A0A090QG15_9GAMM</name>
<reference evidence="6 7" key="1">
    <citation type="journal article" date="2014" name="Genome Announc.">
        <title>Draft Genome Sequences of Two Vibrionaceae Species, Vibrio ponticus C121 and Photobacterium aphoticum C119, Isolated as Coral Reef Microbiota.</title>
        <authorList>
            <person name="Al-saari N."/>
            <person name="Meirelles P.M."/>
            <person name="Mino S."/>
            <person name="Suda W."/>
            <person name="Oshima K."/>
            <person name="Hattori M."/>
            <person name="Ohkuma M."/>
            <person name="Thompson F.L."/>
            <person name="Gomez-Gil B."/>
            <person name="Sawabe T."/>
            <person name="Sawabe T."/>
        </authorList>
    </citation>
    <scope>NUCLEOTIDE SEQUENCE [LARGE SCALE GENOMIC DNA]</scope>
    <source>
        <strain evidence="6 7">JCM 19237</strain>
    </source>
</reference>
<evidence type="ECO:0000256" key="2">
    <source>
        <dbReference type="ARBA" id="ARBA00023015"/>
    </source>
</evidence>
<keyword evidence="4" id="KW-0804">Transcription</keyword>
<evidence type="ECO:0000259" key="5">
    <source>
        <dbReference type="PROSITE" id="PS50931"/>
    </source>
</evidence>
<dbReference type="PROSITE" id="PS50931">
    <property type="entry name" value="HTH_LYSR"/>
    <property type="match status" value="1"/>
</dbReference>
<dbReference type="InterPro" id="IPR036388">
    <property type="entry name" value="WH-like_DNA-bd_sf"/>
</dbReference>
<dbReference type="Pfam" id="PF00126">
    <property type="entry name" value="HTH_1"/>
    <property type="match status" value="1"/>
</dbReference>
<dbReference type="CDD" id="cd08422">
    <property type="entry name" value="PBP2_CrgA_like"/>
    <property type="match status" value="1"/>
</dbReference>
<dbReference type="PANTHER" id="PTHR30537">
    <property type="entry name" value="HTH-TYPE TRANSCRIPTIONAL REGULATOR"/>
    <property type="match status" value="1"/>
</dbReference>
<dbReference type="SUPFAM" id="SSF53850">
    <property type="entry name" value="Periplasmic binding protein-like II"/>
    <property type="match status" value="1"/>
</dbReference>
<gene>
    <name evidence="6" type="ORF">JCM19237_4953</name>
</gene>
<dbReference type="GO" id="GO:0006351">
    <property type="term" value="P:DNA-templated transcription"/>
    <property type="evidence" value="ECO:0007669"/>
    <property type="project" value="TreeGrafter"/>
</dbReference>
<dbReference type="Gene3D" id="3.40.190.10">
    <property type="entry name" value="Periplasmic binding protein-like II"/>
    <property type="match status" value="2"/>
</dbReference>
<dbReference type="Proteomes" id="UP000029227">
    <property type="component" value="Unassembled WGS sequence"/>
</dbReference>
<keyword evidence="3" id="KW-0238">DNA-binding</keyword>
<dbReference type="InterPro" id="IPR005119">
    <property type="entry name" value="LysR_subst-bd"/>
</dbReference>
<evidence type="ECO:0000313" key="6">
    <source>
        <dbReference type="EMBL" id="GAL02060.1"/>
    </source>
</evidence>
<sequence>MKIDDLKLFVKVVELGSFTAAANALDLPRANVSRRINELEDRLSTLLFHRTTRSLSLTRHGEVYYQEILKALAQFDNAQHVLTQSETGLKGKIKLGILSETHDILQPILFDFQDQYPDVELDIRVIQNGFTDMYQQGLDIAFHGGELIDSDLIARKILPLDRCLVASPDYLARKGTPSDIEAMHAHTALCFRWPNGVIDRHWQFEHGSVTVASTLVSNSIAFLKDATLSGAGHCLPAAYFGGESVGKSYLGTRPAGCKGGD</sequence>
<dbReference type="STRING" id="754436.JCM19237_4953"/>
<dbReference type="InterPro" id="IPR036390">
    <property type="entry name" value="WH_DNA-bd_sf"/>
</dbReference>
<protein>
    <submittedName>
        <fullName evidence="6">Transcriptional regulator LysR family</fullName>
    </submittedName>
</protein>